<dbReference type="RefSeq" id="XP_004254798.1">
    <property type="nucleotide sequence ID" value="XM_004254750.1"/>
</dbReference>
<evidence type="ECO:0000313" key="1">
    <source>
        <dbReference type="EMBL" id="ELP88027.1"/>
    </source>
</evidence>
<dbReference type="EMBL" id="KB206772">
    <property type="protein sequence ID" value="ELP88027.1"/>
    <property type="molecule type" value="Genomic_DNA"/>
</dbReference>
<dbReference type="Gene3D" id="2.120.10.30">
    <property type="entry name" value="TolB, C-terminal domain"/>
    <property type="match status" value="1"/>
</dbReference>
<proteinExistence type="predicted"/>
<dbReference type="GeneID" id="14887010"/>
<dbReference type="SUPFAM" id="SSF82171">
    <property type="entry name" value="DPP6 N-terminal domain-like"/>
    <property type="match status" value="1"/>
</dbReference>
<dbReference type="PANTHER" id="PTHR36842">
    <property type="entry name" value="PROTEIN TOLB HOMOLOG"/>
    <property type="match status" value="1"/>
</dbReference>
<dbReference type="KEGG" id="eiv:EIN_419760"/>
<accession>A0A0A1U5C9</accession>
<dbReference type="PANTHER" id="PTHR36842:SF1">
    <property type="entry name" value="PROTEIN TOLB"/>
    <property type="match status" value="1"/>
</dbReference>
<dbReference type="AlphaFoldDB" id="A0A0A1U5C9"/>
<reference evidence="1 2" key="1">
    <citation type="submission" date="2012-10" db="EMBL/GenBank/DDBJ databases">
        <authorList>
            <person name="Zafar N."/>
            <person name="Inman J."/>
            <person name="Hall N."/>
            <person name="Lorenzi H."/>
            <person name="Caler E."/>
        </authorList>
    </citation>
    <scope>NUCLEOTIDE SEQUENCE [LARGE SCALE GENOMIC DNA]</scope>
    <source>
        <strain evidence="1 2">IP1</strain>
    </source>
</reference>
<protein>
    <submittedName>
        <fullName evidence="1">Uncharacterized protein</fullName>
    </submittedName>
</protein>
<dbReference type="VEuPathDB" id="AmoebaDB:EIN_419760"/>
<sequence length="303" mass="34886">MIYHHYTKYEANDSQMMLYNFTSGVLRELSSKWSDIVINPMNGIISPDGKNFVFMGRNPTSNCFNIFEYDLTSDKLPINLSQNPDDYDEDVHYNFDGSKFVFKHNWHLVELDRKTGKLIDITDNTIEASQPVYYTDTQIVYSSGADTQASIWTVNTNSKVKSLLYDHKNLTDYYPARYNKTHFIFTSWYDEKRTDQLFIGRWDGKDESVRLSLNDKNTDHSDAAAFGDGSNRIALCTTEKGNYDLYFGDVVTGEKWSLDLFNTQINTELNELAPCVYIEKEESSDGVECLVRIITTIVVVLLI</sequence>
<evidence type="ECO:0000313" key="2">
    <source>
        <dbReference type="Proteomes" id="UP000014680"/>
    </source>
</evidence>
<dbReference type="InterPro" id="IPR011042">
    <property type="entry name" value="6-blade_b-propeller_TolB-like"/>
</dbReference>
<keyword evidence="2" id="KW-1185">Reference proteome</keyword>
<organism evidence="1 2">
    <name type="scientific">Entamoeba invadens IP1</name>
    <dbReference type="NCBI Taxonomy" id="370355"/>
    <lineage>
        <taxon>Eukaryota</taxon>
        <taxon>Amoebozoa</taxon>
        <taxon>Evosea</taxon>
        <taxon>Archamoebae</taxon>
        <taxon>Mastigamoebida</taxon>
        <taxon>Entamoebidae</taxon>
        <taxon>Entamoeba</taxon>
    </lineage>
</organism>
<dbReference type="Proteomes" id="UP000014680">
    <property type="component" value="Unassembled WGS sequence"/>
</dbReference>
<gene>
    <name evidence="1" type="ORF">EIN_419760</name>
</gene>
<name>A0A0A1U5C9_ENTIV</name>